<dbReference type="AlphaFoldDB" id="A0A942IBR4"/>
<dbReference type="PROSITE" id="PS00196">
    <property type="entry name" value="COPPER_BLUE"/>
    <property type="match status" value="1"/>
</dbReference>
<dbReference type="RefSeq" id="WP_188257420.1">
    <property type="nucleotide sequence ID" value="NZ_JABVCF010000017.1"/>
</dbReference>
<evidence type="ECO:0000256" key="6">
    <source>
        <dbReference type="ARBA" id="ARBA00023008"/>
    </source>
</evidence>
<feature type="binding site" evidence="7">
    <location>
        <position position="22"/>
    </location>
    <ligand>
        <name>Cu cation</name>
        <dbReference type="ChEBI" id="CHEBI:23378"/>
    </ligand>
</feature>
<comment type="caution">
    <text evidence="9">The sequence shown here is derived from an EMBL/GenBank/DDBJ whole genome shotgun (WGS) entry which is preliminary data.</text>
</comment>
<keyword evidence="3 7" id="KW-0479">Metal-binding</keyword>
<reference evidence="9" key="1">
    <citation type="submission" date="2021-04" db="EMBL/GenBank/DDBJ databases">
        <title>Pseudaminobacter soli sp. nov., isolated from paddy soil contaminated by heavy metals.</title>
        <authorList>
            <person name="Zhang K."/>
        </authorList>
    </citation>
    <scope>NUCLEOTIDE SEQUENCE</scope>
    <source>
        <strain evidence="9">19-2017</strain>
    </source>
</reference>
<protein>
    <recommendedName>
        <fullName evidence="8">Blue (type 1) copper domain-containing protein</fullName>
    </recommendedName>
</protein>
<keyword evidence="5" id="KW-0249">Electron transport</keyword>
<dbReference type="Proteomes" id="UP000680348">
    <property type="component" value="Unassembled WGS sequence"/>
</dbReference>
<keyword evidence="4" id="KW-0574">Periplasm</keyword>
<dbReference type="EMBL" id="JAGWCR010000017">
    <property type="protein sequence ID" value="MBS3651861.1"/>
    <property type="molecule type" value="Genomic_DNA"/>
</dbReference>
<organism evidence="9 10">
    <name type="scientific">Pseudaminobacter soli</name>
    <name type="common">ex Zhang et al. 2022</name>
    <dbReference type="NCBI Taxonomy" id="2831468"/>
    <lineage>
        <taxon>Bacteria</taxon>
        <taxon>Pseudomonadati</taxon>
        <taxon>Pseudomonadota</taxon>
        <taxon>Alphaproteobacteria</taxon>
        <taxon>Hyphomicrobiales</taxon>
        <taxon>Phyllobacteriaceae</taxon>
        <taxon>Pseudaminobacter</taxon>
    </lineage>
</organism>
<comment type="subcellular location">
    <subcellularLocation>
        <location evidence="1">Periplasm</location>
    </subcellularLocation>
</comment>
<feature type="binding site" evidence="7">
    <location>
        <position position="30"/>
    </location>
    <ligand>
        <name>Cu cation</name>
        <dbReference type="ChEBI" id="CHEBI:23378"/>
    </ligand>
</feature>
<evidence type="ECO:0000256" key="3">
    <source>
        <dbReference type="ARBA" id="ARBA00022723"/>
    </source>
</evidence>
<sequence>MRQAAGEITVTFDVEGIYGYKCAPHFGMGMVGVIQVGESTANLDAAETAKLPGKAKTRMAELISQVGGAGRAEGAGSGSTWPAD</sequence>
<evidence type="ECO:0000313" key="10">
    <source>
        <dbReference type="Proteomes" id="UP000680348"/>
    </source>
</evidence>
<proteinExistence type="predicted"/>
<evidence type="ECO:0000256" key="4">
    <source>
        <dbReference type="ARBA" id="ARBA00022764"/>
    </source>
</evidence>
<dbReference type="Gene3D" id="2.60.40.420">
    <property type="entry name" value="Cupredoxins - blue copper proteins"/>
    <property type="match status" value="1"/>
</dbReference>
<dbReference type="GO" id="GO:0042597">
    <property type="term" value="C:periplasmic space"/>
    <property type="evidence" value="ECO:0007669"/>
    <property type="project" value="UniProtKB-SubCell"/>
</dbReference>
<keyword evidence="10" id="KW-1185">Reference proteome</keyword>
<dbReference type="GO" id="GO:0005507">
    <property type="term" value="F:copper ion binding"/>
    <property type="evidence" value="ECO:0007669"/>
    <property type="project" value="InterPro"/>
</dbReference>
<accession>A0A942IBR4</accession>
<evidence type="ECO:0000256" key="5">
    <source>
        <dbReference type="ARBA" id="ARBA00022982"/>
    </source>
</evidence>
<evidence type="ECO:0000256" key="7">
    <source>
        <dbReference type="PIRSR" id="PIRSR602386-1"/>
    </source>
</evidence>
<dbReference type="InterPro" id="IPR008972">
    <property type="entry name" value="Cupredoxin"/>
</dbReference>
<keyword evidence="6 7" id="KW-0186">Copper</keyword>
<name>A0A942IBR4_9HYPH</name>
<feature type="domain" description="Blue (type 1) copper" evidence="8">
    <location>
        <begin position="7"/>
        <end position="36"/>
    </location>
</feature>
<dbReference type="InterPro" id="IPR002386">
    <property type="entry name" value="Amicyanin/Pseudoazurin"/>
</dbReference>
<comment type="cofactor">
    <cofactor evidence="7">
        <name>Cu cation</name>
        <dbReference type="ChEBI" id="CHEBI:23378"/>
    </cofactor>
    <text evidence="7">Binds 1 copper ion per subunit.</text>
</comment>
<gene>
    <name evidence="9" type="ORF">KEU06_24950</name>
</gene>
<feature type="binding site" evidence="7">
    <location>
        <position position="25"/>
    </location>
    <ligand>
        <name>Cu cation</name>
        <dbReference type="ChEBI" id="CHEBI:23378"/>
    </ligand>
</feature>
<dbReference type="GO" id="GO:0009055">
    <property type="term" value="F:electron transfer activity"/>
    <property type="evidence" value="ECO:0007669"/>
    <property type="project" value="InterPro"/>
</dbReference>
<dbReference type="SUPFAM" id="SSF49503">
    <property type="entry name" value="Cupredoxins"/>
    <property type="match status" value="1"/>
</dbReference>
<evidence type="ECO:0000259" key="8">
    <source>
        <dbReference type="Pfam" id="PF00127"/>
    </source>
</evidence>
<keyword evidence="2" id="KW-0813">Transport</keyword>
<dbReference type="PRINTS" id="PR00155">
    <property type="entry name" value="AMICYANIN"/>
</dbReference>
<dbReference type="InterPro" id="IPR000923">
    <property type="entry name" value="BlueCu_1"/>
</dbReference>
<dbReference type="Pfam" id="PF00127">
    <property type="entry name" value="Copper-bind"/>
    <property type="match status" value="1"/>
</dbReference>
<evidence type="ECO:0000256" key="2">
    <source>
        <dbReference type="ARBA" id="ARBA00022448"/>
    </source>
</evidence>
<dbReference type="InterPro" id="IPR028871">
    <property type="entry name" value="BlueCu_1_BS"/>
</dbReference>
<evidence type="ECO:0000256" key="1">
    <source>
        <dbReference type="ARBA" id="ARBA00004418"/>
    </source>
</evidence>
<evidence type="ECO:0000313" key="9">
    <source>
        <dbReference type="EMBL" id="MBS3651861.1"/>
    </source>
</evidence>